<organism evidence="2 3">
    <name type="scientific">Imperialibacter roseus</name>
    <dbReference type="NCBI Taxonomy" id="1324217"/>
    <lineage>
        <taxon>Bacteria</taxon>
        <taxon>Pseudomonadati</taxon>
        <taxon>Bacteroidota</taxon>
        <taxon>Cytophagia</taxon>
        <taxon>Cytophagales</taxon>
        <taxon>Flammeovirgaceae</taxon>
        <taxon>Imperialibacter</taxon>
    </lineage>
</organism>
<feature type="chain" id="PRO_5045780846" evidence="1">
    <location>
        <begin position="26"/>
        <end position="386"/>
    </location>
</feature>
<evidence type="ECO:0000313" key="2">
    <source>
        <dbReference type="EMBL" id="WOK06737.1"/>
    </source>
</evidence>
<proteinExistence type="predicted"/>
<feature type="signal peptide" evidence="1">
    <location>
        <begin position="1"/>
        <end position="25"/>
    </location>
</feature>
<name>A0ABZ0INY4_9BACT</name>
<keyword evidence="3" id="KW-1185">Reference proteome</keyword>
<dbReference type="InterPro" id="IPR023614">
    <property type="entry name" value="Porin_dom_sf"/>
</dbReference>
<keyword evidence="1" id="KW-0732">Signal</keyword>
<sequence>MQRVTNIVLAFLLAFSFILSDTAKAQNITESKFGSGISVVARDSSFSMKFSTRFQTLYEGVHDLEADKYRDNLLIRRARLKFDGFVHNPKIQYKIELGLSGSDIGNKDVVSESNYAPLQILDALVRYNFYGNWSLWFGQTKLPGNIERVISSQALQFVDRSFLNSRYNLDRDRGVQLHYSGKLINLKGAVSIGEGRNISEDNAGGYDYTLRAEWFPFGQFNKKGDYIGSDLSRESIPRLMLGVSYDLNDHTNRERGQLGKVLGDTRTLEAVFADLHFKYRGWSLMSEYVVKRAPEGAVVMDGAFYTGTGFNVQTGYLLENNFELALRFTEVLPAKETMRADVHQYTLGVSKYIVGHSLKIQSDLTRIEIEGEDGSIMYRAQVEVSF</sequence>
<evidence type="ECO:0000256" key="1">
    <source>
        <dbReference type="SAM" id="SignalP"/>
    </source>
</evidence>
<dbReference type="Gene3D" id="2.40.160.10">
    <property type="entry name" value="Porin"/>
    <property type="match status" value="1"/>
</dbReference>
<dbReference type="SUPFAM" id="SSF56935">
    <property type="entry name" value="Porins"/>
    <property type="match status" value="1"/>
</dbReference>
<reference evidence="2 3" key="1">
    <citation type="journal article" date="2023" name="Microbiol. Resour. Announc.">
        <title>Complete Genome Sequence of Imperialibacter roseus strain P4T.</title>
        <authorList>
            <person name="Tizabi D.R."/>
            <person name="Bachvaroff T."/>
            <person name="Hill R.T."/>
        </authorList>
    </citation>
    <scope>NUCLEOTIDE SEQUENCE [LARGE SCALE GENOMIC DNA]</scope>
    <source>
        <strain evidence="2 3">P4T</strain>
    </source>
</reference>
<dbReference type="EMBL" id="CP136051">
    <property type="protein sequence ID" value="WOK06737.1"/>
    <property type="molecule type" value="Genomic_DNA"/>
</dbReference>
<dbReference type="Proteomes" id="UP001302349">
    <property type="component" value="Chromosome"/>
</dbReference>
<dbReference type="InterPro" id="IPR010870">
    <property type="entry name" value="Porin_O/P"/>
</dbReference>
<dbReference type="RefSeq" id="WP_317489441.1">
    <property type="nucleotide sequence ID" value="NZ_CP136051.1"/>
</dbReference>
<dbReference type="Pfam" id="PF07396">
    <property type="entry name" value="Porin_O_P"/>
    <property type="match status" value="1"/>
</dbReference>
<accession>A0ABZ0INY4</accession>
<evidence type="ECO:0000313" key="3">
    <source>
        <dbReference type="Proteomes" id="UP001302349"/>
    </source>
</evidence>
<gene>
    <name evidence="2" type="ORF">RT717_27080</name>
</gene>
<protein>
    <submittedName>
        <fullName evidence="2">Porin</fullName>
    </submittedName>
</protein>